<evidence type="ECO:0000256" key="1">
    <source>
        <dbReference type="ARBA" id="ARBA00004589"/>
    </source>
</evidence>
<dbReference type="PANTHER" id="PTHR33562:SF22">
    <property type="entry name" value="PROTEIN QUIVER"/>
    <property type="match status" value="1"/>
</dbReference>
<keyword evidence="5" id="KW-1133">Transmembrane helix</keyword>
<name>A0AAN8S5V3_POLSC</name>
<gene>
    <name evidence="9" type="ORF">RUM43_014958</name>
</gene>
<sequence>MGEKEKGIEAVPCASGWCSKIIEGGNNDDYGIATERQCLPRGPSDSEERCAKTEWNHKKVYMCFCQGDLCNASTTLHKFNLTFLLSALELLLLLCITV</sequence>
<dbReference type="InterPro" id="IPR050975">
    <property type="entry name" value="Sleep_regulator"/>
</dbReference>
<keyword evidence="3" id="KW-0812">Transmembrane</keyword>
<evidence type="ECO:0000256" key="5">
    <source>
        <dbReference type="ARBA" id="ARBA00022989"/>
    </source>
</evidence>
<accession>A0AAN8S5V3</accession>
<dbReference type="SUPFAM" id="SSF57302">
    <property type="entry name" value="Snake toxin-like"/>
    <property type="match status" value="1"/>
</dbReference>
<evidence type="ECO:0000256" key="3">
    <source>
        <dbReference type="ARBA" id="ARBA00022692"/>
    </source>
</evidence>
<protein>
    <recommendedName>
        <fullName evidence="11">Protein sleepless</fullName>
    </recommendedName>
</protein>
<dbReference type="GO" id="GO:0032222">
    <property type="term" value="P:regulation of synaptic transmission, cholinergic"/>
    <property type="evidence" value="ECO:0007669"/>
    <property type="project" value="InterPro"/>
</dbReference>
<dbReference type="Proteomes" id="UP001372834">
    <property type="component" value="Unassembled WGS sequence"/>
</dbReference>
<evidence type="ECO:0000256" key="8">
    <source>
        <dbReference type="ARBA" id="ARBA00023288"/>
    </source>
</evidence>
<comment type="caution">
    <text evidence="9">The sequence shown here is derived from an EMBL/GenBank/DDBJ whole genome shotgun (WGS) entry which is preliminary data.</text>
</comment>
<dbReference type="Pfam" id="PF17064">
    <property type="entry name" value="QVR"/>
    <property type="match status" value="1"/>
</dbReference>
<evidence type="ECO:0000256" key="4">
    <source>
        <dbReference type="ARBA" id="ARBA00022729"/>
    </source>
</evidence>
<evidence type="ECO:0000256" key="7">
    <source>
        <dbReference type="ARBA" id="ARBA00023180"/>
    </source>
</evidence>
<evidence type="ECO:0000313" key="9">
    <source>
        <dbReference type="EMBL" id="KAK6630259.1"/>
    </source>
</evidence>
<comment type="subcellular location">
    <subcellularLocation>
        <location evidence="1">Membrane</location>
        <topology evidence="1">Lipid-anchor</topology>
        <topology evidence="1">GPI-anchor</topology>
    </subcellularLocation>
</comment>
<dbReference type="InterPro" id="IPR045860">
    <property type="entry name" value="Snake_toxin-like_sf"/>
</dbReference>
<keyword evidence="8" id="KW-0449">Lipoprotein</keyword>
<keyword evidence="4" id="KW-0732">Signal</keyword>
<evidence type="ECO:0000256" key="6">
    <source>
        <dbReference type="ARBA" id="ARBA00023136"/>
    </source>
</evidence>
<dbReference type="AlphaFoldDB" id="A0AAN8S5V3"/>
<dbReference type="PANTHER" id="PTHR33562">
    <property type="entry name" value="ATILLA, ISOFORM B-RELATED-RELATED"/>
    <property type="match status" value="1"/>
</dbReference>
<dbReference type="GO" id="GO:0030431">
    <property type="term" value="P:sleep"/>
    <property type="evidence" value="ECO:0007669"/>
    <property type="project" value="InterPro"/>
</dbReference>
<organism evidence="9 10">
    <name type="scientific">Polyplax serrata</name>
    <name type="common">Common mouse louse</name>
    <dbReference type="NCBI Taxonomy" id="468196"/>
    <lineage>
        <taxon>Eukaryota</taxon>
        <taxon>Metazoa</taxon>
        <taxon>Ecdysozoa</taxon>
        <taxon>Arthropoda</taxon>
        <taxon>Hexapoda</taxon>
        <taxon>Insecta</taxon>
        <taxon>Pterygota</taxon>
        <taxon>Neoptera</taxon>
        <taxon>Paraneoptera</taxon>
        <taxon>Psocodea</taxon>
        <taxon>Troctomorpha</taxon>
        <taxon>Phthiraptera</taxon>
        <taxon>Anoplura</taxon>
        <taxon>Polyplacidae</taxon>
        <taxon>Polyplax</taxon>
    </lineage>
</organism>
<dbReference type="EMBL" id="JAWJWE010000012">
    <property type="protein sequence ID" value="KAK6630259.1"/>
    <property type="molecule type" value="Genomic_DNA"/>
</dbReference>
<evidence type="ECO:0000256" key="2">
    <source>
        <dbReference type="ARBA" id="ARBA00022622"/>
    </source>
</evidence>
<dbReference type="GO" id="GO:0098552">
    <property type="term" value="C:side of membrane"/>
    <property type="evidence" value="ECO:0007669"/>
    <property type="project" value="UniProtKB-KW"/>
</dbReference>
<keyword evidence="2" id="KW-0336">GPI-anchor</keyword>
<keyword evidence="7" id="KW-0325">Glycoprotein</keyword>
<dbReference type="InterPro" id="IPR031424">
    <property type="entry name" value="QVR-like"/>
</dbReference>
<keyword evidence="6" id="KW-0472">Membrane</keyword>
<evidence type="ECO:0000313" key="10">
    <source>
        <dbReference type="Proteomes" id="UP001372834"/>
    </source>
</evidence>
<evidence type="ECO:0008006" key="11">
    <source>
        <dbReference type="Google" id="ProtNLM"/>
    </source>
</evidence>
<reference evidence="9 10" key="1">
    <citation type="submission" date="2023-10" db="EMBL/GenBank/DDBJ databases">
        <title>Genomes of two closely related lineages of the louse Polyplax serrata with different host specificities.</title>
        <authorList>
            <person name="Martinu J."/>
            <person name="Tarabai H."/>
            <person name="Stefka J."/>
            <person name="Hypsa V."/>
        </authorList>
    </citation>
    <scope>NUCLEOTIDE SEQUENCE [LARGE SCALE GENOMIC DNA]</scope>
    <source>
        <strain evidence="9">HR10_N</strain>
    </source>
</reference>
<proteinExistence type="predicted"/>
<dbReference type="CDD" id="cd23589">
    <property type="entry name" value="TFP_LU_ECD_Rtv"/>
    <property type="match status" value="1"/>
</dbReference>